<reference evidence="1" key="1">
    <citation type="submission" date="2020-03" db="EMBL/GenBank/DDBJ databases">
        <title>The deep terrestrial virosphere.</title>
        <authorList>
            <person name="Holmfeldt K."/>
            <person name="Nilsson E."/>
            <person name="Simone D."/>
            <person name="Lopez-Fernandez M."/>
            <person name="Wu X."/>
            <person name="de Brujin I."/>
            <person name="Lundin D."/>
            <person name="Andersson A."/>
            <person name="Bertilsson S."/>
            <person name="Dopson M."/>
        </authorList>
    </citation>
    <scope>NUCLEOTIDE SEQUENCE</scope>
    <source>
        <strain evidence="1">MM415A02873</strain>
        <strain evidence="2">MM415B05093</strain>
    </source>
</reference>
<organism evidence="1">
    <name type="scientific">viral metagenome</name>
    <dbReference type="NCBI Taxonomy" id="1070528"/>
    <lineage>
        <taxon>unclassified sequences</taxon>
        <taxon>metagenomes</taxon>
        <taxon>organismal metagenomes</taxon>
    </lineage>
</organism>
<dbReference type="AlphaFoldDB" id="A0A6M3JPY6"/>
<gene>
    <name evidence="1" type="ORF">MM415A02873_0011</name>
    <name evidence="2" type="ORF">MM415B05093_0003</name>
</gene>
<proteinExistence type="predicted"/>
<evidence type="ECO:0000313" key="2">
    <source>
        <dbReference type="EMBL" id="QJA95901.1"/>
    </source>
</evidence>
<evidence type="ECO:0000313" key="1">
    <source>
        <dbReference type="EMBL" id="QJA72164.1"/>
    </source>
</evidence>
<sequence>MSIFDDGSSSGLSKMSEQCKRDWEAEIKRLREKNSASSQLLLTLKYYIQIYKPYGRNNERLSLPEMVGLLVLETEALEREIANAIAQQEKEDK</sequence>
<accession>A0A6M3JPY6</accession>
<dbReference type="EMBL" id="MT143354">
    <property type="protein sequence ID" value="QJA95901.1"/>
    <property type="molecule type" value="Genomic_DNA"/>
</dbReference>
<name>A0A6M3JPY6_9ZZZZ</name>
<dbReference type="EMBL" id="MT141929">
    <property type="protein sequence ID" value="QJA72164.1"/>
    <property type="molecule type" value="Genomic_DNA"/>
</dbReference>
<protein>
    <submittedName>
        <fullName evidence="1">Uncharacterized protein</fullName>
    </submittedName>
</protein>